<evidence type="ECO:0000313" key="2">
    <source>
        <dbReference type="EMBL" id="KAG9186147.1"/>
    </source>
</evidence>
<evidence type="ECO:0000313" key="3">
    <source>
        <dbReference type="Proteomes" id="UP001199106"/>
    </source>
</evidence>
<feature type="coiled-coil region" evidence="1">
    <location>
        <begin position="24"/>
        <end position="51"/>
    </location>
</feature>
<keyword evidence="3" id="KW-1185">Reference proteome</keyword>
<dbReference type="EMBL" id="JAANER010000009">
    <property type="protein sequence ID" value="KAG9186147.1"/>
    <property type="molecule type" value="Genomic_DNA"/>
</dbReference>
<evidence type="ECO:0000256" key="1">
    <source>
        <dbReference type="SAM" id="Coils"/>
    </source>
</evidence>
<sequence length="137" mass="16491">MRLHKQIEDSEERCIRIREGDEDVEFEDDVLDELRDEQQRLRKEIEYRTLEYEKKRQVRKQLAALRSRCIFDDKSLGLKMAQEIITTFLEKNVLHFRDARLMKELLNTPFPCGSVPKDHVWDIVAYMRCEDFLEKAG</sequence>
<reference evidence="2" key="1">
    <citation type="submission" date="2021-07" db="EMBL/GenBank/DDBJ databases">
        <title>Genome Resource of American Ginseng Black Spot Pathogen Alternaria panax.</title>
        <authorList>
            <person name="Qiu C."/>
            <person name="Wang W."/>
            <person name="Liu Z."/>
        </authorList>
    </citation>
    <scope>NUCLEOTIDE SEQUENCE</scope>
    <source>
        <strain evidence="2">BNCC115425</strain>
    </source>
</reference>
<dbReference type="AlphaFoldDB" id="A0AAD4I5J7"/>
<organism evidence="2 3">
    <name type="scientific">Alternaria panax</name>
    <dbReference type="NCBI Taxonomy" id="48097"/>
    <lineage>
        <taxon>Eukaryota</taxon>
        <taxon>Fungi</taxon>
        <taxon>Dikarya</taxon>
        <taxon>Ascomycota</taxon>
        <taxon>Pezizomycotina</taxon>
        <taxon>Dothideomycetes</taxon>
        <taxon>Pleosporomycetidae</taxon>
        <taxon>Pleosporales</taxon>
        <taxon>Pleosporineae</taxon>
        <taxon>Pleosporaceae</taxon>
        <taxon>Alternaria</taxon>
        <taxon>Alternaria sect. Panax</taxon>
    </lineage>
</organism>
<name>A0AAD4I5J7_9PLEO</name>
<comment type="caution">
    <text evidence="2">The sequence shown here is derived from an EMBL/GenBank/DDBJ whole genome shotgun (WGS) entry which is preliminary data.</text>
</comment>
<accession>A0AAD4I5J7</accession>
<proteinExistence type="predicted"/>
<keyword evidence="1" id="KW-0175">Coiled coil</keyword>
<protein>
    <submittedName>
        <fullName evidence="2">Uncharacterized protein</fullName>
    </submittedName>
</protein>
<gene>
    <name evidence="2" type="ORF">G6011_02703</name>
</gene>
<dbReference type="Proteomes" id="UP001199106">
    <property type="component" value="Unassembled WGS sequence"/>
</dbReference>